<sequence length="293" mass="32755">MSKVLVTGGAGFLGSHIADALSDIGHEVTILDQVESPYLREDQSFIKGDVCDAEKLIEQLSGFEYVYHLAALADLNAAKARPIETVAINIQGTVNMLEACRVNNVKRFVFGSTVYVYSREGSFYRCSKQACENYVEEYYNQFGLEYTILRYGSLYGPRTDMANGVYRLLKNFMDQTEMEHSGKSSDKRDYIHAYDAARLSASILDAQYANKNLVLTGNDKLEIADLYKMFGEILGKEVKVRFLGDEGATNGHYNITPYAYTPKIGHKLVSNEYVDMGQGLIQVIEEIDSGLSE</sequence>
<dbReference type="EMBL" id="JSVA01000008">
    <property type="protein sequence ID" value="KOF03279.1"/>
    <property type="molecule type" value="Genomic_DNA"/>
</dbReference>
<gene>
    <name evidence="2" type="ORF">OB69_08265</name>
</gene>
<dbReference type="InterPro" id="IPR001509">
    <property type="entry name" value="Epimerase_deHydtase"/>
</dbReference>
<dbReference type="PANTHER" id="PTHR43245">
    <property type="entry name" value="BIFUNCTIONAL POLYMYXIN RESISTANCE PROTEIN ARNA"/>
    <property type="match status" value="1"/>
</dbReference>
<dbReference type="PANTHER" id="PTHR43245:SF13">
    <property type="entry name" value="UDP-D-APIOSE_UDP-D-XYLOSE SYNTHASE 2"/>
    <property type="match status" value="1"/>
</dbReference>
<name>A0A0L8ALT4_9BACT</name>
<dbReference type="OrthoDB" id="9810015at2"/>
<dbReference type="Gene3D" id="3.40.50.720">
    <property type="entry name" value="NAD(P)-binding Rossmann-like Domain"/>
    <property type="match status" value="1"/>
</dbReference>
<evidence type="ECO:0000313" key="2">
    <source>
        <dbReference type="EMBL" id="KOF03279.1"/>
    </source>
</evidence>
<dbReference type="PATRIC" id="fig|1566026.4.peg.3487"/>
<evidence type="ECO:0000313" key="3">
    <source>
        <dbReference type="Proteomes" id="UP000036908"/>
    </source>
</evidence>
<dbReference type="RefSeq" id="WP_053223228.1">
    <property type="nucleotide sequence ID" value="NZ_JSVA01000008.1"/>
</dbReference>
<organism evidence="2 3">
    <name type="scientific">Roseivirga seohaensis subsp. aquiponti</name>
    <dbReference type="NCBI Taxonomy" id="1566026"/>
    <lineage>
        <taxon>Bacteria</taxon>
        <taxon>Pseudomonadati</taxon>
        <taxon>Bacteroidota</taxon>
        <taxon>Cytophagia</taxon>
        <taxon>Cytophagales</taxon>
        <taxon>Roseivirgaceae</taxon>
        <taxon>Roseivirga</taxon>
    </lineage>
</organism>
<keyword evidence="3" id="KW-1185">Reference proteome</keyword>
<dbReference type="Proteomes" id="UP000036908">
    <property type="component" value="Unassembled WGS sequence"/>
</dbReference>
<dbReference type="InterPro" id="IPR050177">
    <property type="entry name" value="Lipid_A_modif_metabolic_enz"/>
</dbReference>
<feature type="domain" description="NAD-dependent epimerase/dehydratase" evidence="1">
    <location>
        <begin position="4"/>
        <end position="207"/>
    </location>
</feature>
<reference evidence="3" key="1">
    <citation type="submission" date="2014-11" db="EMBL/GenBank/DDBJ databases">
        <title>Genome sequencing of Roseivirga sp. D-25.</title>
        <authorList>
            <person name="Selvaratnam C."/>
            <person name="Thevarajoo S."/>
            <person name="Goh K.M."/>
            <person name="Eee R."/>
            <person name="Chan K.-G."/>
            <person name="Chong C.S."/>
        </authorList>
    </citation>
    <scope>NUCLEOTIDE SEQUENCE [LARGE SCALE GENOMIC DNA]</scope>
    <source>
        <strain evidence="3">D-25</strain>
    </source>
</reference>
<dbReference type="Pfam" id="PF01370">
    <property type="entry name" value="Epimerase"/>
    <property type="match status" value="1"/>
</dbReference>
<comment type="caution">
    <text evidence="2">The sequence shown here is derived from an EMBL/GenBank/DDBJ whole genome shotgun (WGS) entry which is preliminary data.</text>
</comment>
<dbReference type="SUPFAM" id="SSF51735">
    <property type="entry name" value="NAD(P)-binding Rossmann-fold domains"/>
    <property type="match status" value="1"/>
</dbReference>
<dbReference type="InterPro" id="IPR036291">
    <property type="entry name" value="NAD(P)-bd_dom_sf"/>
</dbReference>
<proteinExistence type="predicted"/>
<accession>A0A0L8ALT4</accession>
<protein>
    <submittedName>
        <fullName evidence="2">NAD-dependent epimerase</fullName>
    </submittedName>
</protein>
<dbReference type="AlphaFoldDB" id="A0A0L8ALT4"/>
<evidence type="ECO:0000259" key="1">
    <source>
        <dbReference type="Pfam" id="PF01370"/>
    </source>
</evidence>